<dbReference type="NCBIfam" id="NF004612">
    <property type="entry name" value="PRK05943.1"/>
    <property type="match status" value="1"/>
</dbReference>
<reference evidence="8" key="1">
    <citation type="journal article" date="2023" name="Int. J. Mol. Sci.">
        <title>Metagenomics Revealed a New Genus 'Candidatus Thiocaldithrix dubininis' gen. nov., sp. nov. and a New Species 'Candidatus Thiothrix putei' sp. nov. in the Family Thiotrichaceae, Some Members of Which Have Traits of Both Na+- and H+-Motive Energetics.</title>
        <authorList>
            <person name="Ravin N.V."/>
            <person name="Muntyan M.S."/>
            <person name="Smolyakov D.D."/>
            <person name="Rudenko T.S."/>
            <person name="Beletsky A.V."/>
            <person name="Mardanov A.V."/>
            <person name="Grabovich M.Y."/>
        </authorList>
    </citation>
    <scope>NUCLEOTIDE SEQUENCE</scope>
    <source>
        <strain evidence="8">GKL-01</strain>
    </source>
</reference>
<protein>
    <recommendedName>
        <fullName evidence="5">Large ribosomal subunit protein bL25</fullName>
    </recommendedName>
    <alternativeName>
        <fullName evidence="5">General stress protein CTC</fullName>
    </alternativeName>
</protein>
<dbReference type="CDD" id="cd00495">
    <property type="entry name" value="Ribosomal_L25_TL5_CTC"/>
    <property type="match status" value="1"/>
</dbReference>
<dbReference type="InterPro" id="IPR020055">
    <property type="entry name" value="Ribosomal_bL25_short"/>
</dbReference>
<evidence type="ECO:0000256" key="5">
    <source>
        <dbReference type="HAMAP-Rule" id="MF_01334"/>
    </source>
</evidence>
<dbReference type="InterPro" id="IPR037121">
    <property type="entry name" value="Ribosomal_bL25_C"/>
</dbReference>
<dbReference type="InterPro" id="IPR020057">
    <property type="entry name" value="Ribosomal_bL25_b-dom"/>
</dbReference>
<dbReference type="GO" id="GO:0003735">
    <property type="term" value="F:structural constituent of ribosome"/>
    <property type="evidence" value="ECO:0007669"/>
    <property type="project" value="InterPro"/>
</dbReference>
<dbReference type="SUPFAM" id="SSF50715">
    <property type="entry name" value="Ribosomal protein L25-like"/>
    <property type="match status" value="1"/>
</dbReference>
<sequence length="203" mass="22469">MSKQYVLNAQARELQGKGASRRLRNQGLVPAVIYGAGQDAQSISLRHNELIRNLQEEAFYSQIIVVDFGDRKEQVILRDLQRHPAKPIVMHADLLRIRDDEEVTVHVALHFLNEETAVGVKEQGGKISHNLTEVEVSCLPKNLPEYIEVDLAKLELNQILHMSDLKLPEGVSLTQLALGEEHDLPVASCHSTKGGASEAEASA</sequence>
<evidence type="ECO:0000256" key="4">
    <source>
        <dbReference type="ARBA" id="ARBA00023274"/>
    </source>
</evidence>
<dbReference type="Pfam" id="PF01386">
    <property type="entry name" value="Ribosomal_L25p"/>
    <property type="match status" value="1"/>
</dbReference>
<dbReference type="InterPro" id="IPR001021">
    <property type="entry name" value="Ribosomal_bL25_long"/>
</dbReference>
<dbReference type="PANTHER" id="PTHR33284">
    <property type="entry name" value="RIBOSOMAL PROTEIN L25/GLN-TRNA SYNTHETASE, ANTI-CODON-BINDING DOMAIN-CONTAINING PROTEIN"/>
    <property type="match status" value="1"/>
</dbReference>
<evidence type="ECO:0000256" key="1">
    <source>
        <dbReference type="ARBA" id="ARBA00022730"/>
    </source>
</evidence>
<comment type="function">
    <text evidence="5">This is one of the proteins that binds to the 5S RNA in the ribosome where it forms part of the central protuberance.</text>
</comment>
<proteinExistence type="inferred from homology"/>
<dbReference type="InterPro" id="IPR029751">
    <property type="entry name" value="Ribosomal_L25_dom"/>
</dbReference>
<dbReference type="KEGG" id="tdu:QJT80_12595"/>
<name>A0AA95KHI6_9GAMM</name>
<dbReference type="Proteomes" id="UP001300672">
    <property type="component" value="Chromosome"/>
</dbReference>
<feature type="domain" description="Large ribosomal subunit protein bL25 beta" evidence="7">
    <location>
        <begin position="102"/>
        <end position="191"/>
    </location>
</feature>
<comment type="similarity">
    <text evidence="5">Belongs to the bacterial ribosomal protein bL25 family. CTC subfamily.</text>
</comment>
<feature type="domain" description="Large ribosomal subunit protein bL25 L25" evidence="6">
    <location>
        <begin position="7"/>
        <end position="94"/>
    </location>
</feature>
<keyword evidence="2 5" id="KW-0694">RNA-binding</keyword>
<reference evidence="8" key="2">
    <citation type="submission" date="2023-04" db="EMBL/GenBank/DDBJ databases">
        <authorList>
            <person name="Beletskiy A.V."/>
            <person name="Mardanov A.V."/>
            <person name="Ravin N.V."/>
        </authorList>
    </citation>
    <scope>NUCLEOTIDE SEQUENCE</scope>
    <source>
        <strain evidence="8">GKL-01</strain>
    </source>
</reference>
<dbReference type="InterPro" id="IPR020056">
    <property type="entry name" value="Rbsml_bL25/Gln-tRNA_synth_N"/>
</dbReference>
<dbReference type="NCBIfam" id="NF004128">
    <property type="entry name" value="PRK05618.1-2"/>
    <property type="match status" value="1"/>
</dbReference>
<dbReference type="NCBIfam" id="TIGR00731">
    <property type="entry name" value="bL25_bact_ctc"/>
    <property type="match status" value="1"/>
</dbReference>
<evidence type="ECO:0000259" key="7">
    <source>
        <dbReference type="Pfam" id="PF14693"/>
    </source>
</evidence>
<organism evidence="8">
    <name type="scientific">Candidatus Thiocaldithrix dubininis</name>
    <dbReference type="NCBI Taxonomy" id="3080823"/>
    <lineage>
        <taxon>Bacteria</taxon>
        <taxon>Pseudomonadati</taxon>
        <taxon>Pseudomonadota</taxon>
        <taxon>Gammaproteobacteria</taxon>
        <taxon>Thiotrichales</taxon>
        <taxon>Thiotrichaceae</taxon>
        <taxon>Candidatus Thiocaldithrix</taxon>
    </lineage>
</organism>
<dbReference type="PANTHER" id="PTHR33284:SF1">
    <property type="entry name" value="RIBOSOMAL PROTEIN L25_GLN-TRNA SYNTHETASE, ANTI-CODON-BINDING DOMAIN-CONTAINING PROTEIN"/>
    <property type="match status" value="1"/>
</dbReference>
<dbReference type="Gene3D" id="2.40.240.10">
    <property type="entry name" value="Ribosomal Protein L25, Chain P"/>
    <property type="match status" value="1"/>
</dbReference>
<keyword evidence="4 5" id="KW-0687">Ribonucleoprotein</keyword>
<dbReference type="GO" id="GO:0008097">
    <property type="term" value="F:5S rRNA binding"/>
    <property type="evidence" value="ECO:0007669"/>
    <property type="project" value="InterPro"/>
</dbReference>
<dbReference type="HAMAP" id="MF_01334">
    <property type="entry name" value="Ribosomal_bL25_CTC"/>
    <property type="match status" value="1"/>
</dbReference>
<dbReference type="HAMAP" id="MF_01336">
    <property type="entry name" value="Ribosomal_bL25"/>
    <property type="match status" value="1"/>
</dbReference>
<keyword evidence="3 5" id="KW-0689">Ribosomal protein</keyword>
<dbReference type="InterPro" id="IPR011035">
    <property type="entry name" value="Ribosomal_bL25/Gln-tRNA_synth"/>
</dbReference>
<keyword evidence="1 5" id="KW-0699">rRNA-binding</keyword>
<comment type="subunit">
    <text evidence="5">Part of the 50S ribosomal subunit; part of the 5S rRNA/L5/L18/L25 subcomplex. Contacts the 5S rRNA. Binds to the 5S rRNA independently of L5 and L18.</text>
</comment>
<dbReference type="GO" id="GO:0022625">
    <property type="term" value="C:cytosolic large ribosomal subunit"/>
    <property type="evidence" value="ECO:0007669"/>
    <property type="project" value="TreeGrafter"/>
</dbReference>
<accession>A0AA95KHI6</accession>
<evidence type="ECO:0000259" key="6">
    <source>
        <dbReference type="Pfam" id="PF01386"/>
    </source>
</evidence>
<dbReference type="GO" id="GO:0006412">
    <property type="term" value="P:translation"/>
    <property type="evidence" value="ECO:0007669"/>
    <property type="project" value="UniProtKB-UniRule"/>
</dbReference>
<dbReference type="Pfam" id="PF14693">
    <property type="entry name" value="Ribosomal_TL5_C"/>
    <property type="match status" value="1"/>
</dbReference>
<evidence type="ECO:0000313" key="8">
    <source>
        <dbReference type="EMBL" id="WGZ90315.1"/>
    </source>
</evidence>
<evidence type="ECO:0000256" key="3">
    <source>
        <dbReference type="ARBA" id="ARBA00022980"/>
    </source>
</evidence>
<dbReference type="AlphaFoldDB" id="A0AA95KHI6"/>
<dbReference type="NCBIfam" id="NF004130">
    <property type="entry name" value="PRK05618.1-5"/>
    <property type="match status" value="1"/>
</dbReference>
<gene>
    <name evidence="5" type="primary">rplY</name>
    <name evidence="5" type="synonym">ctc</name>
    <name evidence="8" type="ORF">QJT80_12595</name>
</gene>
<evidence type="ECO:0000256" key="2">
    <source>
        <dbReference type="ARBA" id="ARBA00022884"/>
    </source>
</evidence>
<dbReference type="InterPro" id="IPR020930">
    <property type="entry name" value="Ribosomal_uL5_bac-type"/>
</dbReference>
<dbReference type="Gene3D" id="2.170.120.20">
    <property type="entry name" value="Ribosomal protein L25, beta domain"/>
    <property type="match status" value="1"/>
</dbReference>
<dbReference type="EMBL" id="CP124755">
    <property type="protein sequence ID" value="WGZ90315.1"/>
    <property type="molecule type" value="Genomic_DNA"/>
</dbReference>